<evidence type="ECO:0000313" key="1">
    <source>
        <dbReference type="EMBL" id="NWE87262.1"/>
    </source>
</evidence>
<dbReference type="EMBL" id="JACASD010000009">
    <property type="protein sequence ID" value="NWE87262.1"/>
    <property type="molecule type" value="Genomic_DNA"/>
</dbReference>
<dbReference type="Proteomes" id="UP000585226">
    <property type="component" value="Unassembled WGS sequence"/>
</dbReference>
<evidence type="ECO:0000313" key="2">
    <source>
        <dbReference type="Proteomes" id="UP000585226"/>
    </source>
</evidence>
<proteinExistence type="predicted"/>
<name>A0A7Y8FXB9_9PSED</name>
<dbReference type="AlphaFoldDB" id="A0A7Y8FXB9"/>
<comment type="caution">
    <text evidence="1">The sequence shown here is derived from an EMBL/GenBank/DDBJ whole genome shotgun (WGS) entry which is preliminary data.</text>
</comment>
<sequence length="66" mass="7268">MSKPGTKELLRSNRPDGGIIKLLLTATASHTDVTMLTSVACVRSPVLAVFSGADRRKLQFRLWKNL</sequence>
<gene>
    <name evidence="1" type="ORF">HX893_03850</name>
</gene>
<accession>A0A7Y8FXB9</accession>
<organism evidence="1 2">
    <name type="scientific">Pseudomonas reactans</name>
    <dbReference type="NCBI Taxonomy" id="117680"/>
    <lineage>
        <taxon>Bacteria</taxon>
        <taxon>Pseudomonadati</taxon>
        <taxon>Pseudomonadota</taxon>
        <taxon>Gammaproteobacteria</taxon>
        <taxon>Pseudomonadales</taxon>
        <taxon>Pseudomonadaceae</taxon>
        <taxon>Pseudomonas</taxon>
    </lineage>
</organism>
<dbReference type="RefSeq" id="WP_177110286.1">
    <property type="nucleotide sequence ID" value="NZ_JACASB010000034.1"/>
</dbReference>
<protein>
    <submittedName>
        <fullName evidence="1">Uncharacterized protein</fullName>
    </submittedName>
</protein>
<reference evidence="1 2" key="1">
    <citation type="submission" date="2020-04" db="EMBL/GenBank/DDBJ databases">
        <title>Molecular characterization of pseudomonads from Agaricus bisporus reveal novel blotch 2 pathogens in Western Europe.</title>
        <authorList>
            <person name="Taparia T."/>
            <person name="Krijger M."/>
            <person name="Haynes E."/>
            <person name="Elpinstone J.G."/>
            <person name="Noble R."/>
            <person name="Van Der Wolf J."/>
        </authorList>
    </citation>
    <scope>NUCLEOTIDE SEQUENCE [LARGE SCALE GENOMIC DNA]</scope>
    <source>
        <strain evidence="1 2">P8021</strain>
    </source>
</reference>